<accession>A0A2S6AL75</accession>
<protein>
    <submittedName>
        <fullName evidence="2">Uncharacterized protein</fullName>
    </submittedName>
</protein>
<organism evidence="2 3">
    <name type="scientific">Nocardia nova</name>
    <dbReference type="NCBI Taxonomy" id="37330"/>
    <lineage>
        <taxon>Bacteria</taxon>
        <taxon>Bacillati</taxon>
        <taxon>Actinomycetota</taxon>
        <taxon>Actinomycetes</taxon>
        <taxon>Mycobacteriales</taxon>
        <taxon>Nocardiaceae</taxon>
        <taxon>Nocardia</taxon>
    </lineage>
</organism>
<dbReference type="EMBL" id="PSZC01000017">
    <property type="protein sequence ID" value="PPJ35985.1"/>
    <property type="molecule type" value="Genomic_DNA"/>
</dbReference>
<evidence type="ECO:0000313" key="2">
    <source>
        <dbReference type="EMBL" id="PPJ35985.1"/>
    </source>
</evidence>
<comment type="caution">
    <text evidence="2">The sequence shown here is derived from an EMBL/GenBank/DDBJ whole genome shotgun (WGS) entry which is preliminary data.</text>
</comment>
<gene>
    <name evidence="2" type="ORF">C5E45_23080</name>
</gene>
<sequence>MSVPAAETSAREPIGVEPTSTDIAPDDDCMRQELPKLPIRRTHNRSMAATLRLWHTRNRDLLERVAAGLRHLDSPANCKNTEPIHGRAHAIHVMADHAKHDCPRFRLAAQYIEAAQ</sequence>
<proteinExistence type="predicted"/>
<dbReference type="OrthoDB" id="4551548at2"/>
<dbReference type="Proteomes" id="UP000239874">
    <property type="component" value="Unassembled WGS sequence"/>
</dbReference>
<dbReference type="AlphaFoldDB" id="A0A2S6AL75"/>
<evidence type="ECO:0000313" key="3">
    <source>
        <dbReference type="Proteomes" id="UP000239874"/>
    </source>
</evidence>
<name>A0A2S6AL75_9NOCA</name>
<reference evidence="2 3" key="1">
    <citation type="submission" date="2018-02" db="EMBL/GenBank/DDBJ databases">
        <title>8 Nocardia nova and 1 Nocardia cyriacigeorgica strain used for evolution to TMP-SMX.</title>
        <authorList>
            <person name="Mehta H."/>
            <person name="Weng J."/>
            <person name="Shamoo Y."/>
        </authorList>
    </citation>
    <scope>NUCLEOTIDE SEQUENCE [LARGE SCALE GENOMIC DNA]</scope>
    <source>
        <strain evidence="2 3">MDA3139</strain>
    </source>
</reference>
<evidence type="ECO:0000256" key="1">
    <source>
        <dbReference type="SAM" id="MobiDB-lite"/>
    </source>
</evidence>
<feature type="region of interest" description="Disordered" evidence="1">
    <location>
        <begin position="1"/>
        <end position="29"/>
    </location>
</feature>
<dbReference type="RefSeq" id="WP_104375104.1">
    <property type="nucleotide sequence ID" value="NZ_PSZC01000017.1"/>
</dbReference>